<feature type="binding site" evidence="7">
    <location>
        <position position="141"/>
    </location>
    <ligand>
        <name>a 1,2-diacyl-sn-glycero-3-phospho-(1'-sn-glycerol)</name>
        <dbReference type="ChEBI" id="CHEBI:64716"/>
    </ligand>
</feature>
<comment type="catalytic activity">
    <reaction evidence="7">
        <text>L-cysteinyl-[prolipoprotein] + a 1,2-diacyl-sn-glycero-3-phospho-(1'-sn-glycerol) = an S-1,2-diacyl-sn-glyceryl-L-cysteinyl-[prolipoprotein] + sn-glycerol 1-phosphate + H(+)</text>
        <dbReference type="Rhea" id="RHEA:56712"/>
        <dbReference type="Rhea" id="RHEA-COMP:14679"/>
        <dbReference type="Rhea" id="RHEA-COMP:14680"/>
        <dbReference type="ChEBI" id="CHEBI:15378"/>
        <dbReference type="ChEBI" id="CHEBI:29950"/>
        <dbReference type="ChEBI" id="CHEBI:57685"/>
        <dbReference type="ChEBI" id="CHEBI:64716"/>
        <dbReference type="ChEBI" id="CHEBI:140658"/>
        <dbReference type="EC" id="2.5.1.145"/>
    </reaction>
</comment>
<feature type="transmembrane region" description="Helical" evidence="7">
    <location>
        <begin position="122"/>
        <end position="143"/>
    </location>
</feature>
<dbReference type="GO" id="GO:0008961">
    <property type="term" value="F:phosphatidylglycerol-prolipoprotein diacylglyceryl transferase activity"/>
    <property type="evidence" value="ECO:0007669"/>
    <property type="project" value="UniProtKB-UniRule"/>
</dbReference>
<dbReference type="GO" id="GO:0042158">
    <property type="term" value="P:lipoprotein biosynthetic process"/>
    <property type="evidence" value="ECO:0007669"/>
    <property type="project" value="UniProtKB-UniRule"/>
</dbReference>
<gene>
    <name evidence="8" type="primary">lgt2</name>
    <name evidence="7" type="synonym">lgt</name>
    <name evidence="8" type="ORF">KVA01_07840</name>
</gene>
<proteinExistence type="inferred from homology"/>
<feature type="transmembrane region" description="Helical" evidence="7">
    <location>
        <begin position="51"/>
        <end position="73"/>
    </location>
</feature>
<evidence type="ECO:0000256" key="2">
    <source>
        <dbReference type="ARBA" id="ARBA00022475"/>
    </source>
</evidence>
<keyword evidence="6 7" id="KW-0472">Membrane</keyword>
<feature type="transmembrane region" description="Helical" evidence="7">
    <location>
        <begin position="184"/>
        <end position="201"/>
    </location>
</feature>
<evidence type="ECO:0000256" key="6">
    <source>
        <dbReference type="ARBA" id="ARBA00023136"/>
    </source>
</evidence>
<dbReference type="Pfam" id="PF01790">
    <property type="entry name" value="LGT"/>
    <property type="match status" value="1"/>
</dbReference>
<protein>
    <recommendedName>
        <fullName evidence="7">Phosphatidylglycerol--prolipoprotein diacylglyceryl transferase</fullName>
        <ecNumber evidence="7">2.5.1.145</ecNumber>
    </recommendedName>
</protein>
<comment type="function">
    <text evidence="7">Catalyzes the transfer of the diacylglyceryl group from phosphatidylglycerol to the sulfhydryl group of the N-terminal cysteine of a prolipoprotein, the first step in the formation of mature lipoproteins.</text>
</comment>
<comment type="subcellular location">
    <subcellularLocation>
        <location evidence="7">Cell membrane</location>
        <topology evidence="7">Multi-pass membrane protein</topology>
    </subcellularLocation>
</comment>
<dbReference type="STRING" id="1272.GCA_900014985_00306"/>
<comment type="caution">
    <text evidence="8">The sequence shown here is derived from an EMBL/GenBank/DDBJ whole genome shotgun (WGS) entry which is preliminary data.</text>
</comment>
<comment type="pathway">
    <text evidence="7">Protein modification; lipoprotein biosynthesis (diacylglyceryl transfer).</text>
</comment>
<dbReference type="HAMAP" id="MF_01147">
    <property type="entry name" value="Lgt"/>
    <property type="match status" value="1"/>
</dbReference>
<dbReference type="PANTHER" id="PTHR30589:SF0">
    <property type="entry name" value="PHOSPHATIDYLGLYCEROL--PROLIPOPROTEIN DIACYLGLYCERYL TRANSFERASE"/>
    <property type="match status" value="1"/>
</dbReference>
<evidence type="ECO:0000256" key="4">
    <source>
        <dbReference type="ARBA" id="ARBA00022692"/>
    </source>
</evidence>
<evidence type="ECO:0000256" key="5">
    <source>
        <dbReference type="ARBA" id="ARBA00022989"/>
    </source>
</evidence>
<keyword evidence="3 7" id="KW-0808">Transferase</keyword>
<dbReference type="EC" id="2.5.1.145" evidence="7"/>
<keyword evidence="8" id="KW-0449">Lipoprotein</keyword>
<evidence type="ECO:0000313" key="8">
    <source>
        <dbReference type="EMBL" id="GEC98629.1"/>
    </source>
</evidence>
<dbReference type="AlphaFoldDB" id="A0A4Y4D3T3"/>
<sequence>MPASIPSPGISSIHLGFFTLHFYALCILVGIGLAIWLTTRRWRQRGQDPDVLWDIVFWAVIAGIIGARAYHVLITDPKGYFGPGADPTAVFRIWEGGLGIMGAVLFGAGAAWFVSRRNGLPLSVFADCVAPALLLAQACGRWGNWFNQELFGKPTTLPWGLEISPSSPNFPAGLPADTLFHPTFLYESLWNLLGVVVLLALDRRFQLRHGRLFALYMVYYGFGRLMIELFLRVDPALMIGGVRVHVWTSLAIVVAGLVIFVVVGRRGRRDGTEPAAPAAQAAPDATA</sequence>
<name>A0A4Y4D3T3_KOCVA</name>
<dbReference type="PANTHER" id="PTHR30589">
    <property type="entry name" value="PROLIPOPROTEIN DIACYLGLYCERYL TRANSFERASE"/>
    <property type="match status" value="1"/>
</dbReference>
<feature type="transmembrane region" description="Helical" evidence="7">
    <location>
        <begin position="244"/>
        <end position="263"/>
    </location>
</feature>
<keyword evidence="5 7" id="KW-1133">Transmembrane helix</keyword>
<dbReference type="EMBL" id="BJNW01000005">
    <property type="protein sequence ID" value="GEC98629.1"/>
    <property type="molecule type" value="Genomic_DNA"/>
</dbReference>
<evidence type="ECO:0000256" key="3">
    <source>
        <dbReference type="ARBA" id="ARBA00022679"/>
    </source>
</evidence>
<feature type="transmembrane region" description="Helical" evidence="7">
    <location>
        <begin position="20"/>
        <end position="39"/>
    </location>
</feature>
<keyword evidence="4 7" id="KW-0812">Transmembrane</keyword>
<dbReference type="UniPathway" id="UPA00664"/>
<keyword evidence="2 7" id="KW-1003">Cell membrane</keyword>
<dbReference type="PROSITE" id="PS01311">
    <property type="entry name" value="LGT"/>
    <property type="match status" value="1"/>
</dbReference>
<dbReference type="NCBIfam" id="TIGR00544">
    <property type="entry name" value="lgt"/>
    <property type="match status" value="1"/>
</dbReference>
<organism evidence="8 9">
    <name type="scientific">Kocuria varians</name>
    <name type="common">Micrococcus varians</name>
    <dbReference type="NCBI Taxonomy" id="1272"/>
    <lineage>
        <taxon>Bacteria</taxon>
        <taxon>Bacillati</taxon>
        <taxon>Actinomycetota</taxon>
        <taxon>Actinomycetes</taxon>
        <taxon>Micrococcales</taxon>
        <taxon>Micrococcaceae</taxon>
        <taxon>Kocuria</taxon>
    </lineage>
</organism>
<dbReference type="Proteomes" id="UP000315730">
    <property type="component" value="Unassembled WGS sequence"/>
</dbReference>
<feature type="transmembrane region" description="Helical" evidence="7">
    <location>
        <begin position="213"/>
        <end position="232"/>
    </location>
</feature>
<feature type="transmembrane region" description="Helical" evidence="7">
    <location>
        <begin position="93"/>
        <end position="115"/>
    </location>
</feature>
<keyword evidence="9" id="KW-1185">Reference proteome</keyword>
<evidence type="ECO:0000313" key="9">
    <source>
        <dbReference type="Proteomes" id="UP000315730"/>
    </source>
</evidence>
<evidence type="ECO:0000256" key="7">
    <source>
        <dbReference type="HAMAP-Rule" id="MF_01147"/>
    </source>
</evidence>
<evidence type="ECO:0000256" key="1">
    <source>
        <dbReference type="ARBA" id="ARBA00007150"/>
    </source>
</evidence>
<dbReference type="InterPro" id="IPR001640">
    <property type="entry name" value="Lgt"/>
</dbReference>
<comment type="similarity">
    <text evidence="1 7">Belongs to the Lgt family.</text>
</comment>
<reference evidence="8 9" key="1">
    <citation type="submission" date="2019-06" db="EMBL/GenBank/DDBJ databases">
        <title>Whole genome shotgun sequence of Kocuria varians NBRC 15358.</title>
        <authorList>
            <person name="Hosoyama A."/>
            <person name="Uohara A."/>
            <person name="Ohji S."/>
            <person name="Ichikawa N."/>
        </authorList>
    </citation>
    <scope>NUCLEOTIDE SEQUENCE [LARGE SCALE GENOMIC DNA]</scope>
    <source>
        <strain evidence="8 9">NBRC 15358</strain>
    </source>
</reference>
<dbReference type="GO" id="GO:0005886">
    <property type="term" value="C:plasma membrane"/>
    <property type="evidence" value="ECO:0007669"/>
    <property type="project" value="UniProtKB-SubCell"/>
</dbReference>
<accession>A0A4Y4D3T3</accession>